<dbReference type="InterPro" id="IPR016169">
    <property type="entry name" value="FAD-bd_PCMH_sub2"/>
</dbReference>
<name>A0ABW1G0P1_9ACTN</name>
<evidence type="ECO:0000313" key="3">
    <source>
        <dbReference type="EMBL" id="MFC5907087.1"/>
    </source>
</evidence>
<protein>
    <submittedName>
        <fullName evidence="3">FAD-binding protein</fullName>
    </submittedName>
</protein>
<dbReference type="PANTHER" id="PTHR43762:SF1">
    <property type="entry name" value="D-ARABINONO-1,4-LACTONE OXIDASE"/>
    <property type="match status" value="1"/>
</dbReference>
<dbReference type="InterPro" id="IPR016167">
    <property type="entry name" value="FAD-bd_PCMH_sub1"/>
</dbReference>
<dbReference type="Pfam" id="PF04030">
    <property type="entry name" value="ALO"/>
    <property type="match status" value="1"/>
</dbReference>
<dbReference type="PANTHER" id="PTHR43762">
    <property type="entry name" value="L-GULONOLACTONE OXIDASE"/>
    <property type="match status" value="1"/>
</dbReference>
<dbReference type="Gene3D" id="3.30.70.2530">
    <property type="match status" value="1"/>
</dbReference>
<evidence type="ECO:0000256" key="1">
    <source>
        <dbReference type="ARBA" id="ARBA00023002"/>
    </source>
</evidence>
<dbReference type="InterPro" id="IPR010031">
    <property type="entry name" value="FAD_lactone_oxidase-like"/>
</dbReference>
<dbReference type="RefSeq" id="WP_380581144.1">
    <property type="nucleotide sequence ID" value="NZ_JBHSQJ010000023.1"/>
</dbReference>
<dbReference type="InterPro" id="IPR016166">
    <property type="entry name" value="FAD-bd_PCMH"/>
</dbReference>
<gene>
    <name evidence="3" type="ORF">ACFP3V_07630</name>
</gene>
<dbReference type="PIRSF" id="PIRSF000136">
    <property type="entry name" value="LGO_GLO"/>
    <property type="match status" value="1"/>
</dbReference>
<comment type="caution">
    <text evidence="3">The sequence shown here is derived from an EMBL/GenBank/DDBJ whole genome shotgun (WGS) entry which is preliminary data.</text>
</comment>
<dbReference type="InterPro" id="IPR036318">
    <property type="entry name" value="FAD-bd_PCMH-like_sf"/>
</dbReference>
<evidence type="ECO:0000259" key="2">
    <source>
        <dbReference type="PROSITE" id="PS51387"/>
    </source>
</evidence>
<dbReference type="Pfam" id="PF01565">
    <property type="entry name" value="FAD_binding_4"/>
    <property type="match status" value="1"/>
</dbReference>
<proteinExistence type="predicted"/>
<evidence type="ECO:0000313" key="4">
    <source>
        <dbReference type="Proteomes" id="UP001596174"/>
    </source>
</evidence>
<keyword evidence="4" id="KW-1185">Reference proteome</keyword>
<dbReference type="InterPro" id="IPR007173">
    <property type="entry name" value="ALO_C"/>
</dbReference>
<dbReference type="Gene3D" id="3.30.43.10">
    <property type="entry name" value="Uridine Diphospho-n-acetylenolpyruvylglucosamine Reductase, domain 2"/>
    <property type="match status" value="1"/>
</dbReference>
<keyword evidence="1" id="KW-0560">Oxidoreductase</keyword>
<dbReference type="Gene3D" id="1.10.45.10">
    <property type="entry name" value="Vanillyl-alcohol Oxidase, Chain A, domain 4"/>
    <property type="match status" value="1"/>
</dbReference>
<reference evidence="4" key="1">
    <citation type="journal article" date="2019" name="Int. J. Syst. Evol. Microbiol.">
        <title>The Global Catalogue of Microorganisms (GCM) 10K type strain sequencing project: providing services to taxonomists for standard genome sequencing and annotation.</title>
        <authorList>
            <consortium name="The Broad Institute Genomics Platform"/>
            <consortium name="The Broad Institute Genome Sequencing Center for Infectious Disease"/>
            <person name="Wu L."/>
            <person name="Ma J."/>
        </authorList>
    </citation>
    <scope>NUCLEOTIDE SEQUENCE [LARGE SCALE GENOMIC DNA]</scope>
    <source>
        <strain evidence="4">JCM 4816</strain>
    </source>
</reference>
<dbReference type="InterPro" id="IPR006094">
    <property type="entry name" value="Oxid_FAD_bind_N"/>
</dbReference>
<dbReference type="PROSITE" id="PS51387">
    <property type="entry name" value="FAD_PCMH"/>
    <property type="match status" value="1"/>
</dbReference>
<accession>A0ABW1G0P1</accession>
<feature type="domain" description="FAD-binding PCMH-type" evidence="2">
    <location>
        <begin position="14"/>
        <end position="173"/>
    </location>
</feature>
<dbReference type="Gene3D" id="3.30.70.2520">
    <property type="match status" value="1"/>
</dbReference>
<organism evidence="3 4">
    <name type="scientific">Streptacidiphilus monticola</name>
    <dbReference type="NCBI Taxonomy" id="2161674"/>
    <lineage>
        <taxon>Bacteria</taxon>
        <taxon>Bacillati</taxon>
        <taxon>Actinomycetota</taxon>
        <taxon>Actinomycetes</taxon>
        <taxon>Kitasatosporales</taxon>
        <taxon>Streptomycetaceae</taxon>
        <taxon>Streptacidiphilus</taxon>
    </lineage>
</organism>
<dbReference type="Proteomes" id="UP001596174">
    <property type="component" value="Unassembled WGS sequence"/>
</dbReference>
<dbReference type="SUPFAM" id="SSF56176">
    <property type="entry name" value="FAD-binding/transporter-associated domain-like"/>
    <property type="match status" value="1"/>
</dbReference>
<dbReference type="Gene3D" id="3.30.465.10">
    <property type="match status" value="1"/>
</dbReference>
<dbReference type="EMBL" id="JBHSQJ010000023">
    <property type="protein sequence ID" value="MFC5907087.1"/>
    <property type="molecule type" value="Genomic_DNA"/>
</dbReference>
<sequence>MTTTGSLTNWAGNLTFGARAVHRPRAVAELQELVRGSDRIRALGSGHSFSTVADTDGDLVLLDGLPTRIDIDAGARTVTVSAATRYAELAVALQAAGLALGNLASLPHISVAGATATGTHGSGDANASLSAAVRSLELVGADGELRVLDHPGTVVHLGALGIVTALTLSVVPAFDVRQYVHVGLSLGDYAAHLDEIHAAGYSVSLFTDWGSDTGRVWVKQLDDGSPAAAVPGARPAEGPEHPVPGMPTVNCTAQLGVPGPWHERLPHFRPEFTPSSGEELQSEFLLPRAAAPAAVAELRALGARLAPVLHISEVRTVAADDLWLSPSYGRASVAFHFTWKPDPTAVTPALAAVERALLPLGARPHWGKVSLSPQGAAHYERLADFLALRQELDPAGKFGNAFTRALPA</sequence>
<dbReference type="InterPro" id="IPR016171">
    <property type="entry name" value="Vanillyl_alc_oxidase_C-sub2"/>
</dbReference>